<evidence type="ECO:0000256" key="9">
    <source>
        <dbReference type="ARBA" id="ARBA00042299"/>
    </source>
</evidence>
<evidence type="ECO:0000256" key="6">
    <source>
        <dbReference type="ARBA" id="ARBA00038212"/>
    </source>
</evidence>
<dbReference type="PROSITE" id="PS00061">
    <property type="entry name" value="ADH_SHORT"/>
    <property type="match status" value="1"/>
</dbReference>
<dbReference type="RefSeq" id="WP_008951173.1">
    <property type="nucleotide sequence ID" value="NZ_AHTH01000041.1"/>
</dbReference>
<evidence type="ECO:0000256" key="8">
    <source>
        <dbReference type="ARBA" id="ARBA00039631"/>
    </source>
</evidence>
<dbReference type="NCBIfam" id="NF005066">
    <property type="entry name" value="PRK06483.1"/>
    <property type="match status" value="1"/>
</dbReference>
<comment type="catalytic activity">
    <reaction evidence="11">
        <text>7,8-dihydromonapterin + NADPH + H(+) = 5,6,7,8-tetrahydromonapterin + NADP(+)</text>
        <dbReference type="Rhea" id="RHEA:34847"/>
        <dbReference type="ChEBI" id="CHEBI:15378"/>
        <dbReference type="ChEBI" id="CHEBI:57783"/>
        <dbReference type="ChEBI" id="CHEBI:58349"/>
        <dbReference type="ChEBI" id="CHEBI:71175"/>
        <dbReference type="ChEBI" id="CHEBI:71177"/>
        <dbReference type="EC" id="1.5.1.50"/>
    </reaction>
</comment>
<dbReference type="Gene3D" id="3.40.50.720">
    <property type="entry name" value="NAD(P)-binding Rossmann-like Domain"/>
    <property type="match status" value="1"/>
</dbReference>
<evidence type="ECO:0000256" key="7">
    <source>
        <dbReference type="ARBA" id="ARBA00039145"/>
    </source>
</evidence>
<dbReference type="PRINTS" id="PR00081">
    <property type="entry name" value="GDHRDH"/>
</dbReference>
<evidence type="ECO:0000256" key="3">
    <source>
        <dbReference type="ARBA" id="ARBA00022857"/>
    </source>
</evidence>
<dbReference type="InterPro" id="IPR036291">
    <property type="entry name" value="NAD(P)-bd_dom_sf"/>
</dbReference>
<keyword evidence="3" id="KW-0521">NADP</keyword>
<dbReference type="GO" id="GO:0004146">
    <property type="term" value="F:dihydrofolate reductase activity"/>
    <property type="evidence" value="ECO:0007669"/>
    <property type="project" value="UniProtKB-EC"/>
</dbReference>
<dbReference type="PANTHER" id="PTHR43639">
    <property type="entry name" value="OXIDOREDUCTASE, SHORT-CHAIN DEHYDROGENASE/REDUCTASE FAMILY (AFU_ORTHOLOGUE AFUA_5G02870)"/>
    <property type="match status" value="1"/>
</dbReference>
<dbReference type="AlphaFoldDB" id="H3ZGK1"/>
<dbReference type="PANTHER" id="PTHR43639:SF6">
    <property type="entry name" value="DIHYDROMONAPTERIN REDUCTASE"/>
    <property type="match status" value="1"/>
</dbReference>
<dbReference type="Proteomes" id="UP000012046">
    <property type="component" value="Unassembled WGS sequence"/>
</dbReference>
<name>H3ZGK1_9ALTE</name>
<dbReference type="SUPFAM" id="SSF51735">
    <property type="entry name" value="NAD(P)-binding Rossmann-fold domains"/>
    <property type="match status" value="1"/>
</dbReference>
<dbReference type="InterPro" id="IPR020904">
    <property type="entry name" value="Sc_DH/Rdtase_CS"/>
</dbReference>
<dbReference type="STRING" id="1129374.AJE_12503"/>
<proteinExistence type="inferred from homology"/>
<evidence type="ECO:0000256" key="4">
    <source>
        <dbReference type="ARBA" id="ARBA00023002"/>
    </source>
</evidence>
<keyword evidence="4" id="KW-0560">Oxidoreductase</keyword>
<comment type="catalytic activity">
    <reaction evidence="10">
        <text>(6S)-5,6,7,8-tetrahydrofolate + NADP(+) = 7,8-dihydrofolate + NADPH + H(+)</text>
        <dbReference type="Rhea" id="RHEA:15009"/>
        <dbReference type="ChEBI" id="CHEBI:15378"/>
        <dbReference type="ChEBI" id="CHEBI:57451"/>
        <dbReference type="ChEBI" id="CHEBI:57453"/>
        <dbReference type="ChEBI" id="CHEBI:57783"/>
        <dbReference type="ChEBI" id="CHEBI:58349"/>
        <dbReference type="EC" id="1.5.1.3"/>
    </reaction>
</comment>
<dbReference type="Pfam" id="PF13561">
    <property type="entry name" value="adh_short_C2"/>
    <property type="match status" value="1"/>
</dbReference>
<evidence type="ECO:0000256" key="1">
    <source>
        <dbReference type="ARBA" id="ARBA00012856"/>
    </source>
</evidence>
<accession>H3ZGK1</accession>
<comment type="function">
    <text evidence="5">Catalyzes the reduction of dihydromonapterin to tetrahydromonapterin. Also has lower activity with dihydrofolate.</text>
</comment>
<evidence type="ECO:0000313" key="12">
    <source>
        <dbReference type="EMBL" id="EHR40255.1"/>
    </source>
</evidence>
<keyword evidence="2" id="KW-0554">One-carbon metabolism</keyword>
<comment type="similarity">
    <text evidence="6">Belongs to the short-chain dehydrogenases/reductases (SDR) family. FolM subfamily.</text>
</comment>
<protein>
    <recommendedName>
        <fullName evidence="8">Dihydromonapterin reductase</fullName>
        <ecNumber evidence="1">1.5.1.3</ecNumber>
        <ecNumber evidence="7">1.5.1.50</ecNumber>
    </recommendedName>
    <alternativeName>
        <fullName evidence="9">Dihydrofolate reductase</fullName>
    </alternativeName>
</protein>
<evidence type="ECO:0000256" key="2">
    <source>
        <dbReference type="ARBA" id="ARBA00022563"/>
    </source>
</evidence>
<evidence type="ECO:0000256" key="5">
    <source>
        <dbReference type="ARBA" id="ARBA00037508"/>
    </source>
</evidence>
<gene>
    <name evidence="12" type="ORF">AJE_12503</name>
</gene>
<dbReference type="EC" id="1.5.1.50" evidence="7"/>
<evidence type="ECO:0000256" key="10">
    <source>
        <dbReference type="ARBA" id="ARBA00048873"/>
    </source>
</evidence>
<evidence type="ECO:0000313" key="13">
    <source>
        <dbReference type="Proteomes" id="UP000012046"/>
    </source>
</evidence>
<dbReference type="EMBL" id="AHTH01000041">
    <property type="protein sequence ID" value="EHR40255.1"/>
    <property type="molecule type" value="Genomic_DNA"/>
</dbReference>
<comment type="caution">
    <text evidence="12">The sequence shown here is derived from an EMBL/GenBank/DDBJ whole genome shotgun (WGS) entry which is preliminary data.</text>
</comment>
<dbReference type="GO" id="GO:0006730">
    <property type="term" value="P:one-carbon metabolic process"/>
    <property type="evidence" value="ECO:0007669"/>
    <property type="project" value="UniProtKB-KW"/>
</dbReference>
<sequence>MHKPIIVITGAAQRVGLTLALDLQQAGYQVVASYRSERPGLAQLKAAGVLTYQCDLTDLNSLADFISQLQQLGPLRALIHNASDWRKDPPATADSLLAQLQAEAESFDYLQQIHARTPYLLNRALQPQLQLSEQADIIQLSDFVASVGSSKHIAYAASKAALENLTLSFARQFAPKIKVNTIAPALLMFNAGDAEEYKQQALQKSLLQCEPGAQEVVTAVRYILDSRYLTGRVLALDGGRHLNLP</sequence>
<organism evidence="12 13">
    <name type="scientific">Alishewanella jeotgali KCTC 22429</name>
    <dbReference type="NCBI Taxonomy" id="1129374"/>
    <lineage>
        <taxon>Bacteria</taxon>
        <taxon>Pseudomonadati</taxon>
        <taxon>Pseudomonadota</taxon>
        <taxon>Gammaproteobacteria</taxon>
        <taxon>Alteromonadales</taxon>
        <taxon>Alteromonadaceae</taxon>
        <taxon>Alishewanella</taxon>
    </lineage>
</organism>
<dbReference type="EC" id="1.5.1.3" evidence="1"/>
<reference evidence="12 13" key="1">
    <citation type="journal article" date="2012" name="J. Bacteriol.">
        <title>Genome Sequence of Extracellular-Protease-Producing Alishewanella jeotgali Isolated from Traditional Korean Fermented Seafood.</title>
        <authorList>
            <person name="Jung J."/>
            <person name="Chun J."/>
            <person name="Park W."/>
        </authorList>
    </citation>
    <scope>NUCLEOTIDE SEQUENCE [LARGE SCALE GENOMIC DNA]</scope>
    <source>
        <strain evidence="12 13">KCTC 22429</strain>
    </source>
</reference>
<dbReference type="eggNOG" id="COG1028">
    <property type="taxonomic scope" value="Bacteria"/>
</dbReference>
<evidence type="ECO:0000256" key="11">
    <source>
        <dbReference type="ARBA" id="ARBA00049376"/>
    </source>
</evidence>
<keyword evidence="13" id="KW-1185">Reference proteome</keyword>
<dbReference type="InterPro" id="IPR002347">
    <property type="entry name" value="SDR_fam"/>
</dbReference>
<dbReference type="PATRIC" id="fig|1129374.4.peg.2480"/>